<dbReference type="PANTHER" id="PTHR46601:SF1">
    <property type="entry name" value="ADF-H DOMAIN-CONTAINING PROTEIN"/>
    <property type="match status" value="1"/>
</dbReference>
<dbReference type="EMBL" id="JBEDNZ010000024">
    <property type="protein sequence ID" value="KAL0811562.1"/>
    <property type="molecule type" value="Genomic_DNA"/>
</dbReference>
<comment type="caution">
    <text evidence="3">The sequence shown here is derived from an EMBL/GenBank/DDBJ whole genome shotgun (WGS) entry which is preliminary data.</text>
</comment>
<evidence type="ECO:0000313" key="4">
    <source>
        <dbReference type="Proteomes" id="UP001549921"/>
    </source>
</evidence>
<sequence length="845" mass="97942">MPPKQSREERLEKKRQAEKKRLEKINNDPVLRAQQQEKEKKKYLNKKRKGIIIPIAEMSPRQKKIARKKSRDSSNRYNQRKKLQKIKEVEEHVIVEEKDDSDMNSDITDPLRMISPQPPNCESIESPACLSPVSNSSAASDRLRRSVRRNIMKKNINPQHNLNEALTLRRESLTPSPQSSVIENDSATISQQVKFSNKTGRQDPVLTTPKKKSPWKYLLRKIKYRADKELQIKDRKIQELKRINEKYKKQLKRLNIHNSEKNKMPKVHKNNQLNKSQQLHVVSSKKQLKSEIEKFFEDDENSRMCSGKKEYITRKKIKKQKRYLNFNLHQLHKKFLQQHPEYKISYSFFCTLRPFWTITPNVKARDTCLCTIHENMNLAVMALKNNGLIVEKSPYEVLESLCCDSKNIKCLSGGCNSCKDKHLSYKEFDNSKECHYSFWTKSKKKYIKNGQEKSTVQSLKQKISANPKEIIDYFETLLRPYKKHCANIVTQSNYFKTLKANLKSGECIVHCDFSENYNTKYAAEVQAFHFGSSRQQISLHTSVIYYLQNGELCTKSFCTLSECLRHDAVAIWEHLVPVLNFIMDNSKPETLHFISDSPSAQYRNRKMFYVMAKLHWDYASLRRVIWNYSEKGHGKGAPDGVGGVLKRTADRIVAEGNDIPNIDVLISYLKDKCPGVTIAEVQESGMLEKDLLIPSDLREFRGTMEVHQVIWTNKTPEVLAMRRLSCHLEKCSEESIHCPHGQHIGFYNIKSSNVHSTVTSETAKSNKTVKENYFDKPSISNPNYGLAATEVQSIQSDIHIPSDDSFWIDVPSVNKTLISDSMYCVLLTVKNKWNVSIWCFKLSAK</sequence>
<feature type="compositionally biased region" description="Basic and acidic residues" evidence="2">
    <location>
        <begin position="1"/>
        <end position="26"/>
    </location>
</feature>
<dbReference type="PANTHER" id="PTHR46601">
    <property type="entry name" value="ULP_PROTEASE DOMAIN-CONTAINING PROTEIN"/>
    <property type="match status" value="1"/>
</dbReference>
<gene>
    <name evidence="3" type="ORF">ABMA28_009947</name>
</gene>
<proteinExistence type="predicted"/>
<reference evidence="3 4" key="1">
    <citation type="submission" date="2024-06" db="EMBL/GenBank/DDBJ databases">
        <title>A chromosome-level genome assembly of beet webworm, Loxostege sticticalis.</title>
        <authorList>
            <person name="Zhang Y."/>
        </authorList>
    </citation>
    <scope>NUCLEOTIDE SEQUENCE [LARGE SCALE GENOMIC DNA]</scope>
    <source>
        <strain evidence="3">AQ028</strain>
        <tissue evidence="3">Male pupae</tissue>
    </source>
</reference>
<dbReference type="Proteomes" id="UP001549921">
    <property type="component" value="Unassembled WGS sequence"/>
</dbReference>
<accession>A0ABD0SCH7</accession>
<evidence type="ECO:0008006" key="5">
    <source>
        <dbReference type="Google" id="ProtNLM"/>
    </source>
</evidence>
<evidence type="ECO:0000256" key="2">
    <source>
        <dbReference type="SAM" id="MobiDB-lite"/>
    </source>
</evidence>
<feature type="region of interest" description="Disordered" evidence="2">
    <location>
        <begin position="1"/>
        <end position="83"/>
    </location>
</feature>
<protein>
    <recommendedName>
        <fullName evidence="5">Transposase</fullName>
    </recommendedName>
</protein>
<feature type="coiled-coil region" evidence="1">
    <location>
        <begin position="230"/>
        <end position="264"/>
    </location>
</feature>
<organism evidence="3 4">
    <name type="scientific">Loxostege sticticalis</name>
    <name type="common">Beet webworm moth</name>
    <dbReference type="NCBI Taxonomy" id="481309"/>
    <lineage>
        <taxon>Eukaryota</taxon>
        <taxon>Metazoa</taxon>
        <taxon>Ecdysozoa</taxon>
        <taxon>Arthropoda</taxon>
        <taxon>Hexapoda</taxon>
        <taxon>Insecta</taxon>
        <taxon>Pterygota</taxon>
        <taxon>Neoptera</taxon>
        <taxon>Endopterygota</taxon>
        <taxon>Lepidoptera</taxon>
        <taxon>Glossata</taxon>
        <taxon>Ditrysia</taxon>
        <taxon>Pyraloidea</taxon>
        <taxon>Crambidae</taxon>
        <taxon>Pyraustinae</taxon>
        <taxon>Loxostege</taxon>
    </lineage>
</organism>
<keyword evidence="1" id="KW-0175">Coiled coil</keyword>
<evidence type="ECO:0000256" key="1">
    <source>
        <dbReference type="SAM" id="Coils"/>
    </source>
</evidence>
<feature type="compositionally biased region" description="Basic residues" evidence="2">
    <location>
        <begin position="61"/>
        <end position="70"/>
    </location>
</feature>
<name>A0ABD0SCH7_LOXSC</name>
<dbReference type="AlphaFoldDB" id="A0ABD0SCH7"/>
<evidence type="ECO:0000313" key="3">
    <source>
        <dbReference type="EMBL" id="KAL0811562.1"/>
    </source>
</evidence>